<feature type="compositionally biased region" description="Pro residues" evidence="1">
    <location>
        <begin position="38"/>
        <end position="59"/>
    </location>
</feature>
<comment type="caution">
    <text evidence="2">The sequence shown here is derived from an EMBL/GenBank/DDBJ whole genome shotgun (WGS) entry which is preliminary data.</text>
</comment>
<dbReference type="EMBL" id="JBGMDY010000005">
    <property type="protein sequence ID" value="KAL2334277.1"/>
    <property type="molecule type" value="Genomic_DNA"/>
</dbReference>
<sequence>MSDYHRPPHESYPPPPPGYGSSYPPPPPGYPSALPHEGYPPPLPPPPPGYAGYPPPQPPYSSYQGYFDNGYPPPPPPPQHHHYQHVEHCHHHDEPDCFSFLRGCFTRGQRRTKELETENKRDFPFKQTPLRSPLFEAKKSDQASSLDVILSRTCTNKNKSCSIFHESTTPRQVAPPPSWPLRVAPPWLHPESCVHPQVLPVDHSAAASPEIEGFTDLNPAYSHSPSESAIVENRNDNGNGYDADEGVFVSDGPVLSPSTEMEPEEGYALREWHR</sequence>
<organism evidence="2 3">
    <name type="scientific">Flemingia macrophylla</name>
    <dbReference type="NCBI Taxonomy" id="520843"/>
    <lineage>
        <taxon>Eukaryota</taxon>
        <taxon>Viridiplantae</taxon>
        <taxon>Streptophyta</taxon>
        <taxon>Embryophyta</taxon>
        <taxon>Tracheophyta</taxon>
        <taxon>Spermatophyta</taxon>
        <taxon>Magnoliopsida</taxon>
        <taxon>eudicotyledons</taxon>
        <taxon>Gunneridae</taxon>
        <taxon>Pentapetalae</taxon>
        <taxon>rosids</taxon>
        <taxon>fabids</taxon>
        <taxon>Fabales</taxon>
        <taxon>Fabaceae</taxon>
        <taxon>Papilionoideae</taxon>
        <taxon>50 kb inversion clade</taxon>
        <taxon>NPAAA clade</taxon>
        <taxon>indigoferoid/millettioid clade</taxon>
        <taxon>Phaseoleae</taxon>
        <taxon>Flemingia</taxon>
    </lineage>
</organism>
<dbReference type="PANTHER" id="PTHR23330">
    <property type="entry name" value="P300 TRANSCRIPTIONAL COFACTOR JMY-RELATED"/>
    <property type="match status" value="1"/>
</dbReference>
<accession>A0ABD1MFB7</accession>
<gene>
    <name evidence="2" type="ORF">Fmac_015490</name>
</gene>
<dbReference type="PANTHER" id="PTHR23330:SF9">
    <property type="entry name" value="PROLINE-RICH PROTEIN 11"/>
    <property type="match status" value="1"/>
</dbReference>
<proteinExistence type="predicted"/>
<feature type="compositionally biased region" description="Pro residues" evidence="1">
    <location>
        <begin position="10"/>
        <end position="30"/>
    </location>
</feature>
<evidence type="ECO:0000313" key="3">
    <source>
        <dbReference type="Proteomes" id="UP001603857"/>
    </source>
</evidence>
<feature type="region of interest" description="Disordered" evidence="1">
    <location>
        <begin position="250"/>
        <end position="274"/>
    </location>
</feature>
<dbReference type="Proteomes" id="UP001603857">
    <property type="component" value="Unassembled WGS sequence"/>
</dbReference>
<feature type="region of interest" description="Disordered" evidence="1">
    <location>
        <begin position="1"/>
        <end position="83"/>
    </location>
</feature>
<protein>
    <submittedName>
        <fullName evidence="2">Uncharacterized protein</fullName>
    </submittedName>
</protein>
<evidence type="ECO:0000256" key="1">
    <source>
        <dbReference type="SAM" id="MobiDB-lite"/>
    </source>
</evidence>
<reference evidence="2 3" key="1">
    <citation type="submission" date="2024-08" db="EMBL/GenBank/DDBJ databases">
        <title>Insights into the chromosomal genome structure of Flemingia macrophylla.</title>
        <authorList>
            <person name="Ding Y."/>
            <person name="Zhao Y."/>
            <person name="Bi W."/>
            <person name="Wu M."/>
            <person name="Zhao G."/>
            <person name="Gong Y."/>
            <person name="Li W."/>
            <person name="Zhang P."/>
        </authorList>
    </citation>
    <scope>NUCLEOTIDE SEQUENCE [LARGE SCALE GENOMIC DNA]</scope>
    <source>
        <strain evidence="2">DYQJB</strain>
        <tissue evidence="2">Leaf</tissue>
    </source>
</reference>
<dbReference type="AlphaFoldDB" id="A0ABD1MFB7"/>
<evidence type="ECO:0000313" key="2">
    <source>
        <dbReference type="EMBL" id="KAL2334277.1"/>
    </source>
</evidence>
<name>A0ABD1MFB7_9FABA</name>
<keyword evidence="3" id="KW-1185">Reference proteome</keyword>